<keyword evidence="3 7" id="KW-0812">Transmembrane</keyword>
<evidence type="ECO:0000313" key="8">
    <source>
        <dbReference type="EMBL" id="KAK4519986.1"/>
    </source>
</evidence>
<protein>
    <recommendedName>
        <fullName evidence="10">Cora-domain-containing protein</fullName>
    </recommendedName>
</protein>
<dbReference type="Proteomes" id="UP001304243">
    <property type="component" value="Unassembled WGS sequence"/>
</dbReference>
<dbReference type="AlphaFoldDB" id="A0AAN7DRK4"/>
<keyword evidence="9" id="KW-1185">Reference proteome</keyword>
<evidence type="ECO:0000313" key="9">
    <source>
        <dbReference type="Proteomes" id="UP001304243"/>
    </source>
</evidence>
<accession>A0AAN7DRK4</accession>
<dbReference type="RefSeq" id="XP_064686652.1">
    <property type="nucleotide sequence ID" value="XM_064829450.1"/>
</dbReference>
<feature type="compositionally biased region" description="Basic residues" evidence="6">
    <location>
        <begin position="1"/>
        <end position="12"/>
    </location>
</feature>
<feature type="compositionally biased region" description="Low complexity" evidence="6">
    <location>
        <begin position="13"/>
        <end position="30"/>
    </location>
</feature>
<evidence type="ECO:0000256" key="5">
    <source>
        <dbReference type="ARBA" id="ARBA00023136"/>
    </source>
</evidence>
<reference evidence="8 9" key="1">
    <citation type="submission" date="2022-11" db="EMBL/GenBank/DDBJ databases">
        <title>Mucor velutinosus strain NIH1002 WGS.</title>
        <authorList>
            <person name="Subramanian P."/>
            <person name="Mullikin J.C."/>
            <person name="Segre J.A."/>
            <person name="Zelazny A.M."/>
        </authorList>
    </citation>
    <scope>NUCLEOTIDE SEQUENCE [LARGE SCALE GENOMIC DNA]</scope>
    <source>
        <strain evidence="8 9">NIH1002</strain>
    </source>
</reference>
<keyword evidence="5 7" id="KW-0472">Membrane</keyword>
<dbReference type="CDD" id="cd12829">
    <property type="entry name" value="Alr1p-like"/>
    <property type="match status" value="1"/>
</dbReference>
<dbReference type="PANTHER" id="PTHR21535">
    <property type="entry name" value="MAGNESIUM AND COBALT TRANSPORT PROTEIN/MITOCHONDRIAL IMPORT INNER MEMBRANE TRANSLOCASE SUBUNIT TIM8"/>
    <property type="match status" value="1"/>
</dbReference>
<evidence type="ECO:0000256" key="1">
    <source>
        <dbReference type="ARBA" id="ARBA00004141"/>
    </source>
</evidence>
<organism evidence="8 9">
    <name type="scientific">Mucor velutinosus</name>
    <dbReference type="NCBI Taxonomy" id="708070"/>
    <lineage>
        <taxon>Eukaryota</taxon>
        <taxon>Fungi</taxon>
        <taxon>Fungi incertae sedis</taxon>
        <taxon>Mucoromycota</taxon>
        <taxon>Mucoromycotina</taxon>
        <taxon>Mucoromycetes</taxon>
        <taxon>Mucorales</taxon>
        <taxon>Mucorineae</taxon>
        <taxon>Mucoraceae</taxon>
        <taxon>Mucor</taxon>
    </lineage>
</organism>
<dbReference type="Gene3D" id="3.30.460.20">
    <property type="entry name" value="CorA soluble domain-like"/>
    <property type="match status" value="1"/>
</dbReference>
<dbReference type="GeneID" id="89953916"/>
<dbReference type="PANTHER" id="PTHR21535:SF51">
    <property type="entry name" value="MANGANESE RESISTANCE PROTEIN MNR2"/>
    <property type="match status" value="1"/>
</dbReference>
<dbReference type="SUPFAM" id="SSF143865">
    <property type="entry name" value="CorA soluble domain-like"/>
    <property type="match status" value="1"/>
</dbReference>
<evidence type="ECO:0000256" key="7">
    <source>
        <dbReference type="SAM" id="Phobius"/>
    </source>
</evidence>
<proteinExistence type="inferred from homology"/>
<feature type="region of interest" description="Disordered" evidence="6">
    <location>
        <begin position="1"/>
        <end position="70"/>
    </location>
</feature>
<comment type="similarity">
    <text evidence="2">Belongs to the CorA metal ion transporter (MIT) (TC 1.A.35) family.</text>
</comment>
<keyword evidence="4 7" id="KW-1133">Transmembrane helix</keyword>
<evidence type="ECO:0000256" key="2">
    <source>
        <dbReference type="ARBA" id="ARBA00009765"/>
    </source>
</evidence>
<feature type="transmembrane region" description="Helical" evidence="7">
    <location>
        <begin position="520"/>
        <end position="539"/>
    </location>
</feature>
<dbReference type="InterPro" id="IPR045861">
    <property type="entry name" value="CorA_cytoplasmic_dom"/>
</dbReference>
<comment type="subcellular location">
    <subcellularLocation>
        <location evidence="1">Membrane</location>
        <topology evidence="1">Multi-pass membrane protein</topology>
    </subcellularLocation>
</comment>
<evidence type="ECO:0000256" key="4">
    <source>
        <dbReference type="ARBA" id="ARBA00022989"/>
    </source>
</evidence>
<dbReference type="GO" id="GO:0015095">
    <property type="term" value="F:magnesium ion transmembrane transporter activity"/>
    <property type="evidence" value="ECO:0007669"/>
    <property type="project" value="InterPro"/>
</dbReference>
<dbReference type="GO" id="GO:0010961">
    <property type="term" value="P:intracellular magnesium ion homeostasis"/>
    <property type="evidence" value="ECO:0007669"/>
    <property type="project" value="TreeGrafter"/>
</dbReference>
<dbReference type="InterPro" id="IPR045863">
    <property type="entry name" value="CorA_TM1_TM2"/>
</dbReference>
<sequence>MSARKSSIRRRGTGSTSLGGAQAGATGTGSNYPNYLPIFRETTEPRYDLESPSLPLPDSPGAQHGRRASSFRSFLTDKSLQSVMNHGEDGDIVEDVKTDVLYPRYRASNDDHVDIAAFNRMVQDRTRKMSTGTLQLSKTLSRQNQLYGSSKNFDIQQPGIRFTIYSSQKNSNISTSLDELLTEQGQKALEAVVTSRGWWVDVLCPSVEEMRVLSKTFHIHPLTTEDIQAQEPREKVELFPNYTFVCFRAFDVDPISDLIKPFNYYTLIFKEGLLTFHFKGSDHCDAVRERCDQLKTYMPITPDWMNYALIDSITDSFAPIILQVEMEAVSIDELSLVLRESEQADMLKRISRCRKKSTQLARLLGSKLDVIKSLMKRYQDKSRESALLEQQQQSFPVQLSTALNVVVSGNAADAGENTPMRLALESKKAYTDVLLYLGDIQDHVVTMVQNINHYDRILHRAHTNYLAQVNLELTQTYNMTNNVMNRLTFLATVFIPLTLIGSLWGMNVYVPGKDHKDLSYFYWILAAMALYCTGCISFGKRLGLL</sequence>
<name>A0AAN7DRK4_9FUNG</name>
<dbReference type="Pfam" id="PF01544">
    <property type="entry name" value="CorA"/>
    <property type="match status" value="2"/>
</dbReference>
<dbReference type="InterPro" id="IPR044089">
    <property type="entry name" value="Alr1-like"/>
</dbReference>
<feature type="transmembrane region" description="Helical" evidence="7">
    <location>
        <begin position="487"/>
        <end position="508"/>
    </location>
</feature>
<dbReference type="InterPro" id="IPR002523">
    <property type="entry name" value="MgTranspt_CorA/ZnTranspt_ZntB"/>
</dbReference>
<gene>
    <name evidence="8" type="ORF">ATC70_010230</name>
</gene>
<dbReference type="Gene3D" id="1.20.58.340">
    <property type="entry name" value="Magnesium transport protein CorA, transmembrane region"/>
    <property type="match status" value="2"/>
</dbReference>
<dbReference type="GO" id="GO:0016020">
    <property type="term" value="C:membrane"/>
    <property type="evidence" value="ECO:0007669"/>
    <property type="project" value="UniProtKB-SubCell"/>
</dbReference>
<evidence type="ECO:0008006" key="10">
    <source>
        <dbReference type="Google" id="ProtNLM"/>
    </source>
</evidence>
<evidence type="ECO:0000256" key="6">
    <source>
        <dbReference type="SAM" id="MobiDB-lite"/>
    </source>
</evidence>
<dbReference type="SUPFAM" id="SSF144083">
    <property type="entry name" value="Magnesium transport protein CorA, transmembrane region"/>
    <property type="match status" value="1"/>
</dbReference>
<evidence type="ECO:0000256" key="3">
    <source>
        <dbReference type="ARBA" id="ARBA00022692"/>
    </source>
</evidence>
<comment type="caution">
    <text evidence="8">The sequence shown here is derived from an EMBL/GenBank/DDBJ whole genome shotgun (WGS) entry which is preliminary data.</text>
</comment>
<dbReference type="EMBL" id="JASEJX010000012">
    <property type="protein sequence ID" value="KAK4519986.1"/>
    <property type="molecule type" value="Genomic_DNA"/>
</dbReference>